<evidence type="ECO:0000313" key="2">
    <source>
        <dbReference type="EMBL" id="EDS11965.1"/>
    </source>
</evidence>
<feature type="compositionally biased region" description="Basic and acidic residues" evidence="1">
    <location>
        <begin position="14"/>
        <end position="24"/>
    </location>
</feature>
<name>B0P996_9FIRM</name>
<proteinExistence type="predicted"/>
<dbReference type="AlphaFoldDB" id="B0P996"/>
<organism evidence="2 3">
    <name type="scientific">Anaerotruncus colihominis DSM 17241</name>
    <dbReference type="NCBI Taxonomy" id="445972"/>
    <lineage>
        <taxon>Bacteria</taxon>
        <taxon>Bacillati</taxon>
        <taxon>Bacillota</taxon>
        <taxon>Clostridia</taxon>
        <taxon>Eubacteriales</taxon>
        <taxon>Oscillospiraceae</taxon>
        <taxon>Anaerotruncus</taxon>
    </lineage>
</organism>
<dbReference type="HOGENOM" id="CLU_3195343_0_0_9"/>
<gene>
    <name evidence="2" type="ORF">ANACOL_01343</name>
</gene>
<reference evidence="2" key="1">
    <citation type="submission" date="2007-11" db="EMBL/GenBank/DDBJ databases">
        <authorList>
            <person name="Fulton L."/>
            <person name="Clifton S."/>
            <person name="Fulton B."/>
            <person name="Xu J."/>
            <person name="Minx P."/>
            <person name="Pepin K.H."/>
            <person name="Johnson M."/>
            <person name="Thiruvilangam P."/>
            <person name="Bhonagiri V."/>
            <person name="Nash W.E."/>
            <person name="Mardis E.R."/>
            <person name="Wilson R.K."/>
        </authorList>
    </citation>
    <scope>NUCLEOTIDE SEQUENCE [LARGE SCALE GENOMIC DNA]</scope>
    <source>
        <strain evidence="2">DSM 17241</strain>
    </source>
</reference>
<comment type="caution">
    <text evidence="2">The sequence shown here is derived from an EMBL/GenBank/DDBJ whole genome shotgun (WGS) entry which is preliminary data.</text>
</comment>
<reference evidence="2" key="2">
    <citation type="submission" date="2013-09" db="EMBL/GenBank/DDBJ databases">
        <title>Draft genome sequence of Anaerotruncus colihominis(DSM 17241).</title>
        <authorList>
            <person name="Sudarsanam P."/>
            <person name="Ley R."/>
            <person name="Guruge J."/>
            <person name="Turnbaugh P.J."/>
            <person name="Mahowald M."/>
            <person name="Liep D."/>
            <person name="Gordon J."/>
        </authorList>
    </citation>
    <scope>NUCLEOTIDE SEQUENCE</scope>
    <source>
        <strain evidence="2">DSM 17241</strain>
    </source>
</reference>
<evidence type="ECO:0000256" key="1">
    <source>
        <dbReference type="SAM" id="MobiDB-lite"/>
    </source>
</evidence>
<feature type="region of interest" description="Disordered" evidence="1">
    <location>
        <begin position="14"/>
        <end position="45"/>
    </location>
</feature>
<evidence type="ECO:0000313" key="3">
    <source>
        <dbReference type="Proteomes" id="UP000003803"/>
    </source>
</evidence>
<sequence length="45" mass="5228">MSSLFRYFFKKQRARYDSGRKKSPADAYGSLGIGDLSENREQRPL</sequence>
<protein>
    <submittedName>
        <fullName evidence="2">Uncharacterized protein</fullName>
    </submittedName>
</protein>
<keyword evidence="3" id="KW-1185">Reference proteome</keyword>
<accession>B0P996</accession>
<dbReference type="EMBL" id="ABGD02000009">
    <property type="protein sequence ID" value="EDS11965.1"/>
    <property type="molecule type" value="Genomic_DNA"/>
</dbReference>
<dbReference type="Proteomes" id="UP000003803">
    <property type="component" value="Unassembled WGS sequence"/>
</dbReference>